<dbReference type="GO" id="GO:0003700">
    <property type="term" value="F:DNA-binding transcription factor activity"/>
    <property type="evidence" value="ECO:0007669"/>
    <property type="project" value="TreeGrafter"/>
</dbReference>
<evidence type="ECO:0000259" key="5">
    <source>
        <dbReference type="PROSITE" id="PS51063"/>
    </source>
</evidence>
<keyword evidence="1" id="KW-0805">Transcription regulation</keyword>
<dbReference type="Gene3D" id="2.60.120.10">
    <property type="entry name" value="Jelly Rolls"/>
    <property type="match status" value="1"/>
</dbReference>
<dbReference type="InterPro" id="IPR000595">
    <property type="entry name" value="cNMP-bd_dom"/>
</dbReference>
<organism evidence="6 7">
    <name type="scientific">Vreelandella halophila</name>
    <dbReference type="NCBI Taxonomy" id="86177"/>
    <lineage>
        <taxon>Bacteria</taxon>
        <taxon>Pseudomonadati</taxon>
        <taxon>Pseudomonadota</taxon>
        <taxon>Gammaproteobacteria</taxon>
        <taxon>Oceanospirillales</taxon>
        <taxon>Halomonadaceae</taxon>
        <taxon>Vreelandella</taxon>
    </lineage>
</organism>
<protein>
    <submittedName>
        <fullName evidence="6">Cyclic nucleotide-binding domain-containing protein</fullName>
    </submittedName>
</protein>
<reference evidence="6 7" key="1">
    <citation type="submission" date="2019-11" db="EMBL/GenBank/DDBJ databases">
        <title>Genome sequences of 17 halophilic strains isolated from different environments.</title>
        <authorList>
            <person name="Furrow R.E."/>
        </authorList>
    </citation>
    <scope>NUCLEOTIDE SEQUENCE [LARGE SCALE GENOMIC DNA]</scope>
    <source>
        <strain evidence="6 7">22507_15_FS</strain>
    </source>
</reference>
<feature type="domain" description="HTH crp-type" evidence="5">
    <location>
        <begin position="170"/>
        <end position="240"/>
    </location>
</feature>
<dbReference type="InterPro" id="IPR036390">
    <property type="entry name" value="WH_DNA-bd_sf"/>
</dbReference>
<evidence type="ECO:0000259" key="4">
    <source>
        <dbReference type="PROSITE" id="PS50042"/>
    </source>
</evidence>
<dbReference type="SUPFAM" id="SSF46785">
    <property type="entry name" value="Winged helix' DNA-binding domain"/>
    <property type="match status" value="1"/>
</dbReference>
<name>A0A9X5B441_9GAMM</name>
<dbReference type="Proteomes" id="UP000460751">
    <property type="component" value="Unassembled WGS sequence"/>
</dbReference>
<keyword evidence="2" id="KW-0238">DNA-binding</keyword>
<proteinExistence type="predicted"/>
<evidence type="ECO:0000313" key="6">
    <source>
        <dbReference type="EMBL" id="MYL25259.1"/>
    </source>
</evidence>
<dbReference type="PANTHER" id="PTHR24567">
    <property type="entry name" value="CRP FAMILY TRANSCRIPTIONAL REGULATORY PROTEIN"/>
    <property type="match status" value="1"/>
</dbReference>
<dbReference type="GO" id="GO:0003677">
    <property type="term" value="F:DNA binding"/>
    <property type="evidence" value="ECO:0007669"/>
    <property type="project" value="UniProtKB-KW"/>
</dbReference>
<dbReference type="AlphaFoldDB" id="A0A9X5B441"/>
<keyword evidence="7" id="KW-1185">Reference proteome</keyword>
<dbReference type="PROSITE" id="PS50042">
    <property type="entry name" value="CNMP_BINDING_3"/>
    <property type="match status" value="1"/>
</dbReference>
<dbReference type="PROSITE" id="PS51063">
    <property type="entry name" value="HTH_CRP_2"/>
    <property type="match status" value="1"/>
</dbReference>
<dbReference type="CDD" id="cd00038">
    <property type="entry name" value="CAP_ED"/>
    <property type="match status" value="1"/>
</dbReference>
<dbReference type="GO" id="GO:0005829">
    <property type="term" value="C:cytosol"/>
    <property type="evidence" value="ECO:0007669"/>
    <property type="project" value="TreeGrafter"/>
</dbReference>
<dbReference type="SMART" id="SM00419">
    <property type="entry name" value="HTH_CRP"/>
    <property type="match status" value="1"/>
</dbReference>
<dbReference type="Pfam" id="PF13545">
    <property type="entry name" value="HTH_Crp_2"/>
    <property type="match status" value="1"/>
</dbReference>
<gene>
    <name evidence="6" type="ORF">GLW01_00475</name>
</gene>
<evidence type="ECO:0000313" key="7">
    <source>
        <dbReference type="Proteomes" id="UP000460751"/>
    </source>
</evidence>
<dbReference type="InterPro" id="IPR018490">
    <property type="entry name" value="cNMP-bd_dom_sf"/>
</dbReference>
<evidence type="ECO:0000256" key="1">
    <source>
        <dbReference type="ARBA" id="ARBA00023015"/>
    </source>
</evidence>
<evidence type="ECO:0000256" key="2">
    <source>
        <dbReference type="ARBA" id="ARBA00023125"/>
    </source>
</evidence>
<dbReference type="Pfam" id="PF00027">
    <property type="entry name" value="cNMP_binding"/>
    <property type="match status" value="1"/>
</dbReference>
<dbReference type="PANTHER" id="PTHR24567:SF26">
    <property type="entry name" value="REGULATORY PROTEIN YEIL"/>
    <property type="match status" value="1"/>
</dbReference>
<sequence length="247" mass="28985">MNDCMSDDIQTLAREDDERCQNPGSGMALLGQHPLFNGLSRRDFEDLGESIRLLKLRRGQVLYKQDSPAYEFFYVVSGRLRLYRLDTTGQERTLDSHGPGEVFADVMIYADPARYVAYAEPLRRTELLAIPTDRFRAILERNPAYSQLLLRQYASRMVQRFRDLEVMTVRRGVQRVMRYLLEFVPDDQRYNIEVELPLPQNQIATRLAMQPETLSRLMRDMAEEGVFELRRGRLFIPDRRALEERCL</sequence>
<dbReference type="Gene3D" id="1.10.10.10">
    <property type="entry name" value="Winged helix-like DNA-binding domain superfamily/Winged helix DNA-binding domain"/>
    <property type="match status" value="1"/>
</dbReference>
<accession>A0A9X5B441</accession>
<comment type="caution">
    <text evidence="6">The sequence shown here is derived from an EMBL/GenBank/DDBJ whole genome shotgun (WGS) entry which is preliminary data.</text>
</comment>
<evidence type="ECO:0000256" key="3">
    <source>
        <dbReference type="ARBA" id="ARBA00023163"/>
    </source>
</evidence>
<dbReference type="SMART" id="SM00100">
    <property type="entry name" value="cNMP"/>
    <property type="match status" value="1"/>
</dbReference>
<dbReference type="SUPFAM" id="SSF51206">
    <property type="entry name" value="cAMP-binding domain-like"/>
    <property type="match status" value="1"/>
</dbReference>
<feature type="domain" description="Cyclic nucleotide-binding" evidence="4">
    <location>
        <begin position="35"/>
        <end position="156"/>
    </location>
</feature>
<dbReference type="InterPro" id="IPR036388">
    <property type="entry name" value="WH-like_DNA-bd_sf"/>
</dbReference>
<dbReference type="InterPro" id="IPR012318">
    <property type="entry name" value="HTH_CRP"/>
</dbReference>
<dbReference type="InterPro" id="IPR014710">
    <property type="entry name" value="RmlC-like_jellyroll"/>
</dbReference>
<dbReference type="InterPro" id="IPR050397">
    <property type="entry name" value="Env_Response_Regulators"/>
</dbReference>
<dbReference type="EMBL" id="WMEX01000001">
    <property type="protein sequence ID" value="MYL25259.1"/>
    <property type="molecule type" value="Genomic_DNA"/>
</dbReference>
<keyword evidence="3" id="KW-0804">Transcription</keyword>